<dbReference type="KEGG" id="cot:CORT_0D03000"/>
<feature type="compositionally biased region" description="Basic and acidic residues" evidence="1">
    <location>
        <begin position="248"/>
        <end position="259"/>
    </location>
</feature>
<dbReference type="OrthoDB" id="4026422at2759"/>
<feature type="region of interest" description="Disordered" evidence="1">
    <location>
        <begin position="184"/>
        <end position="209"/>
    </location>
</feature>
<protein>
    <submittedName>
        <fullName evidence="3">Uncharacterized protein</fullName>
    </submittedName>
</protein>
<dbReference type="eggNOG" id="ENOG502RQCC">
    <property type="taxonomic scope" value="Eukaryota"/>
</dbReference>
<dbReference type="HOGENOM" id="CLU_463067_0_0_1"/>
<feature type="transmembrane region" description="Helical" evidence="2">
    <location>
        <begin position="279"/>
        <end position="298"/>
    </location>
</feature>
<organism evidence="3 4">
    <name type="scientific">Candida orthopsilosis (strain 90-125)</name>
    <name type="common">Yeast</name>
    <dbReference type="NCBI Taxonomy" id="1136231"/>
    <lineage>
        <taxon>Eukaryota</taxon>
        <taxon>Fungi</taxon>
        <taxon>Dikarya</taxon>
        <taxon>Ascomycota</taxon>
        <taxon>Saccharomycotina</taxon>
        <taxon>Pichiomycetes</taxon>
        <taxon>Debaryomycetaceae</taxon>
        <taxon>Candida/Lodderomyces clade</taxon>
        <taxon>Candida</taxon>
    </lineage>
</organism>
<evidence type="ECO:0000313" key="4">
    <source>
        <dbReference type="Proteomes" id="UP000005018"/>
    </source>
</evidence>
<feature type="region of interest" description="Disordered" evidence="1">
    <location>
        <begin position="1"/>
        <end position="62"/>
    </location>
</feature>
<dbReference type="AlphaFoldDB" id="H8X552"/>
<proteinExistence type="predicted"/>
<keyword evidence="4" id="KW-1185">Reference proteome</keyword>
<evidence type="ECO:0000256" key="1">
    <source>
        <dbReference type="SAM" id="MobiDB-lite"/>
    </source>
</evidence>
<evidence type="ECO:0000256" key="2">
    <source>
        <dbReference type="SAM" id="Phobius"/>
    </source>
</evidence>
<evidence type="ECO:0000313" key="3">
    <source>
        <dbReference type="EMBL" id="CCG23145.1"/>
    </source>
</evidence>
<keyword evidence="2" id="KW-0812">Transmembrane</keyword>
<reference evidence="3 4" key="1">
    <citation type="journal article" date="2012" name="PLoS ONE">
        <title>Sequence and analysis of the genome of the pathogenic yeast Candida orthopsilosis.</title>
        <authorList>
            <person name="Riccombeni A."/>
            <person name="Vidanes G."/>
            <person name="Proux-Wera E."/>
            <person name="Wolfe K.H."/>
            <person name="Butler G."/>
        </authorList>
    </citation>
    <scope>NUCLEOTIDE SEQUENCE [LARGE SCALE GENOMIC DNA]</scope>
    <source>
        <strain evidence="3 4">Co 90-125</strain>
    </source>
</reference>
<keyword evidence="2" id="KW-1133">Transmembrane helix</keyword>
<gene>
    <name evidence="3" type="ORF">CORT_0D03000</name>
</gene>
<dbReference type="Proteomes" id="UP000005018">
    <property type="component" value="Chromosome 4"/>
</dbReference>
<sequence>MQESVTTKRQGGVSPATPRAGSGSTIDEDWSIISSSSDFDDERSTTSSDGKQNIGLDDQLESSDIDGSIFKVPKLISGLKKQDPMESIQGSARSDSAGKTAGWGDSEKVENNHSPLSFSSESYSDDSVSDELSKSVNVGSKIKFFENMSMFNESIKQKSSDFYSNYAKDKIDQLNRYVSEQNRSVGLGSESVESKEPLQATKADGTGAIAATSAEVDTDLEDTIELQARENIEPQEMPIDKSNSNAETSKDANRKRSTDSTKMRIVNAVQQFLNTHSEYLYYYLFAILVGLIPTVYAIHQLIATKETKPMTTFEKLNYCWDNFVYQEAPVTNSNFFPFGHKKLKVNRFVNYGKQMRANLEPRVVFLRECANKAVTGAVPIANNWLSKAQNSLMLANKNAEHWFEEASRFTKNGFGTLKELASQGSDIASKYGKYSVGYASNNGKIFAKNLSSYTRTSVDTLDAWLRTSSAGVAVVFDKSVKVSIKHGNTASGLLRRLGKKWIKAGRHGLRRSNKASRKAVMSIAKLYPKWRKSAGLQLSTYAKWGASFWSKDSLVGKQIQFSSKLVFKKFSEYAKVYRGVCDEKGLEVL</sequence>
<keyword evidence="2" id="KW-0472">Membrane</keyword>
<dbReference type="GeneID" id="14540613"/>
<accession>H8X552</accession>
<dbReference type="EMBL" id="HE681722">
    <property type="protein sequence ID" value="CCG23145.1"/>
    <property type="molecule type" value="Genomic_DNA"/>
</dbReference>
<feature type="region of interest" description="Disordered" evidence="1">
    <location>
        <begin position="229"/>
        <end position="259"/>
    </location>
</feature>
<feature type="region of interest" description="Disordered" evidence="1">
    <location>
        <begin position="80"/>
        <end position="128"/>
    </location>
</feature>
<name>H8X552_CANO9</name>
<dbReference type="RefSeq" id="XP_003869281.1">
    <property type="nucleotide sequence ID" value="XM_003869232.1"/>
</dbReference>